<dbReference type="Pfam" id="PF00072">
    <property type="entry name" value="Response_reg"/>
    <property type="match status" value="1"/>
</dbReference>
<dbReference type="Proteomes" id="UP000034883">
    <property type="component" value="Chromosome"/>
</dbReference>
<dbReference type="PROSITE" id="PS50110">
    <property type="entry name" value="RESPONSE_REGULATORY"/>
    <property type="match status" value="1"/>
</dbReference>
<dbReference type="GO" id="GO:0000160">
    <property type="term" value="P:phosphorelay signal transduction system"/>
    <property type="evidence" value="ECO:0007669"/>
    <property type="project" value="InterPro"/>
</dbReference>
<gene>
    <name evidence="4" type="ORF">DB32_004939</name>
</gene>
<dbReference type="PANTHER" id="PTHR44591">
    <property type="entry name" value="STRESS RESPONSE REGULATOR PROTEIN 1"/>
    <property type="match status" value="1"/>
</dbReference>
<dbReference type="SMART" id="SM00448">
    <property type="entry name" value="REC"/>
    <property type="match status" value="1"/>
</dbReference>
<dbReference type="PANTHER" id="PTHR44591:SF3">
    <property type="entry name" value="RESPONSE REGULATORY DOMAIN-CONTAINING PROTEIN"/>
    <property type="match status" value="1"/>
</dbReference>
<dbReference type="AlphaFoldDB" id="A0A0F6W5G0"/>
<dbReference type="InterPro" id="IPR001789">
    <property type="entry name" value="Sig_transdc_resp-reg_receiver"/>
</dbReference>
<dbReference type="Gene3D" id="3.40.50.2300">
    <property type="match status" value="1"/>
</dbReference>
<evidence type="ECO:0000259" key="3">
    <source>
        <dbReference type="PROSITE" id="PS50110"/>
    </source>
</evidence>
<evidence type="ECO:0000256" key="1">
    <source>
        <dbReference type="ARBA" id="ARBA00022553"/>
    </source>
</evidence>
<keyword evidence="5" id="KW-1185">Reference proteome</keyword>
<dbReference type="SUPFAM" id="SSF52172">
    <property type="entry name" value="CheY-like"/>
    <property type="match status" value="1"/>
</dbReference>
<dbReference type="EMBL" id="CP011125">
    <property type="protein sequence ID" value="AKF07790.1"/>
    <property type="molecule type" value="Genomic_DNA"/>
</dbReference>
<evidence type="ECO:0000313" key="5">
    <source>
        <dbReference type="Proteomes" id="UP000034883"/>
    </source>
</evidence>
<dbReference type="KEGG" id="samy:DB32_004939"/>
<sequence length="131" mass="13939">MERRELDGVTVLVIDDHLDSLEVAEIVLERAGARVLAAPSAEAGLRFLDTQAIDVLVCDLSMPRVDGFDVVRAVRARKDEKRSLPAIAVSGSGVHDAGRAITAGFDAHATKPIAPEALVAHVRRLADRPAA</sequence>
<proteinExistence type="predicted"/>
<name>A0A0F6W5G0_9BACT</name>
<protein>
    <submittedName>
        <fullName evidence="4">Two-component hybrid sensor and regulator</fullName>
    </submittedName>
</protein>
<evidence type="ECO:0000256" key="2">
    <source>
        <dbReference type="PROSITE-ProRule" id="PRU00169"/>
    </source>
</evidence>
<dbReference type="STRING" id="927083.DB32_004939"/>
<dbReference type="InterPro" id="IPR011006">
    <property type="entry name" value="CheY-like_superfamily"/>
</dbReference>
<evidence type="ECO:0000313" key="4">
    <source>
        <dbReference type="EMBL" id="AKF07790.1"/>
    </source>
</evidence>
<feature type="modified residue" description="4-aspartylphosphate" evidence="2">
    <location>
        <position position="59"/>
    </location>
</feature>
<keyword evidence="1 2" id="KW-0597">Phosphoprotein</keyword>
<feature type="domain" description="Response regulatory" evidence="3">
    <location>
        <begin position="10"/>
        <end position="126"/>
    </location>
</feature>
<accession>A0A0F6W5G0</accession>
<organism evidence="4 5">
    <name type="scientific">Sandaracinus amylolyticus</name>
    <dbReference type="NCBI Taxonomy" id="927083"/>
    <lineage>
        <taxon>Bacteria</taxon>
        <taxon>Pseudomonadati</taxon>
        <taxon>Myxococcota</taxon>
        <taxon>Polyangia</taxon>
        <taxon>Polyangiales</taxon>
        <taxon>Sandaracinaceae</taxon>
        <taxon>Sandaracinus</taxon>
    </lineage>
</organism>
<reference evidence="4 5" key="1">
    <citation type="submission" date="2015-03" db="EMBL/GenBank/DDBJ databases">
        <title>Genome assembly of Sandaracinus amylolyticus DSM 53668.</title>
        <authorList>
            <person name="Sharma G."/>
            <person name="Subramanian S."/>
        </authorList>
    </citation>
    <scope>NUCLEOTIDE SEQUENCE [LARGE SCALE GENOMIC DNA]</scope>
    <source>
        <strain evidence="4 5">DSM 53668</strain>
    </source>
</reference>
<dbReference type="InterPro" id="IPR050595">
    <property type="entry name" value="Bact_response_regulator"/>
</dbReference>